<proteinExistence type="predicted"/>
<reference evidence="2" key="1">
    <citation type="submission" date="2016-11" db="EMBL/GenBank/DDBJ databases">
        <authorList>
            <person name="Varghese N."/>
            <person name="Submissions S."/>
        </authorList>
    </citation>
    <scope>NUCLEOTIDE SEQUENCE [LARGE SCALE GENOMIC DNA]</scope>
    <source>
        <strain evidence="2">DSM 18095</strain>
    </source>
</reference>
<name>A0A1M4XA02_9FIRM</name>
<dbReference type="AlphaFoldDB" id="A0A1M4XA02"/>
<dbReference type="EMBL" id="FQTY01000010">
    <property type="protein sequence ID" value="SHE90357.1"/>
    <property type="molecule type" value="Genomic_DNA"/>
</dbReference>
<sequence>MVLNSLNEIKEYARNYKSQSHLCICNTNLFSDSINNGIYGFPHQGISRTKSFWRAIASMYNIGPHDLIFIYRTNGDAAGCKEIHGPFKIDIIDGFPAIFYELNSSFYPMKINNTTDCKVRFLFNAITGECNSISDNYELIKKFESKEIWGYRHPAVMNIGAARKKSVTSFTNKQTLLLIELLESFGVHRFDVDNDIPLNKHRHHFNSLNSDTSFRLDDSFLLNSTTNDEAFLYSYILRGLKCPTSEISNRLIQDFEEINSTIIDIPFTKISSNAMLETIISPHLQDELDIVLMDEDDSRMLLLEIKNGIINKDAIIQTIKYLDLLATIFPKRKVYANIIGIDKEADLTIASNFKDKIVLVKYFRNENGFIDFEKIW</sequence>
<keyword evidence="2" id="KW-1185">Reference proteome</keyword>
<organism evidence="1 2">
    <name type="scientific">Tissierella praeacuta DSM 18095</name>
    <dbReference type="NCBI Taxonomy" id="1123404"/>
    <lineage>
        <taxon>Bacteria</taxon>
        <taxon>Bacillati</taxon>
        <taxon>Bacillota</taxon>
        <taxon>Tissierellia</taxon>
        <taxon>Tissierellales</taxon>
        <taxon>Tissierellaceae</taxon>
        <taxon>Tissierella</taxon>
    </lineage>
</organism>
<dbReference type="RefSeq" id="WP_072976257.1">
    <property type="nucleotide sequence ID" value="NZ_FQTY01000010.1"/>
</dbReference>
<gene>
    <name evidence="1" type="ORF">SAMN02745784_02180</name>
</gene>
<dbReference type="GeneID" id="90995559"/>
<evidence type="ECO:0000313" key="1">
    <source>
        <dbReference type="EMBL" id="SHE90357.1"/>
    </source>
</evidence>
<dbReference type="Proteomes" id="UP000184114">
    <property type="component" value="Unassembled WGS sequence"/>
</dbReference>
<dbReference type="STRING" id="1123404.SAMN02745784_02180"/>
<evidence type="ECO:0000313" key="2">
    <source>
        <dbReference type="Proteomes" id="UP000184114"/>
    </source>
</evidence>
<accession>A0A1M4XA02</accession>
<protein>
    <submittedName>
        <fullName evidence="1">Uncharacterized protein</fullName>
    </submittedName>
</protein>